<dbReference type="AlphaFoldDB" id="A0A382W077"/>
<evidence type="ECO:0000313" key="1">
    <source>
        <dbReference type="EMBL" id="SVD52163.1"/>
    </source>
</evidence>
<proteinExistence type="predicted"/>
<organism evidence="1">
    <name type="scientific">marine metagenome</name>
    <dbReference type="NCBI Taxonomy" id="408172"/>
    <lineage>
        <taxon>unclassified sequences</taxon>
        <taxon>metagenomes</taxon>
        <taxon>ecological metagenomes</taxon>
    </lineage>
</organism>
<gene>
    <name evidence="1" type="ORF">METZ01_LOCUS405017</name>
</gene>
<name>A0A382W077_9ZZZZ</name>
<reference evidence="1" key="1">
    <citation type="submission" date="2018-05" db="EMBL/GenBank/DDBJ databases">
        <authorList>
            <person name="Lanie J.A."/>
            <person name="Ng W.-L."/>
            <person name="Kazmierczak K.M."/>
            <person name="Andrzejewski T.M."/>
            <person name="Davidsen T.M."/>
            <person name="Wayne K.J."/>
            <person name="Tettelin H."/>
            <person name="Glass J.I."/>
            <person name="Rusch D."/>
            <person name="Podicherti R."/>
            <person name="Tsui H.-C.T."/>
            <person name="Winkler M.E."/>
        </authorList>
    </citation>
    <scope>NUCLEOTIDE SEQUENCE</scope>
</reference>
<accession>A0A382W077</accession>
<dbReference type="EMBL" id="UINC01155992">
    <property type="protein sequence ID" value="SVD52163.1"/>
    <property type="molecule type" value="Genomic_DNA"/>
</dbReference>
<feature type="non-terminal residue" evidence="1">
    <location>
        <position position="76"/>
    </location>
</feature>
<protein>
    <submittedName>
        <fullName evidence="1">Uncharacterized protein</fullName>
    </submittedName>
</protein>
<feature type="non-terminal residue" evidence="1">
    <location>
        <position position="1"/>
    </location>
</feature>
<sequence length="76" mass="8677">VVKDFDPEDPEELVGVSIPGGDADEQLDCLVHEYLLMGWGFQQIISLFRSPYYGATHQILRLKGEDHVKHRVQQLV</sequence>